<dbReference type="GO" id="GO:0016020">
    <property type="term" value="C:membrane"/>
    <property type="evidence" value="ECO:0007669"/>
    <property type="project" value="UniProtKB-SubCell"/>
</dbReference>
<dbReference type="EMBL" id="NRDI02000030">
    <property type="protein sequence ID" value="KAI1507955.1"/>
    <property type="molecule type" value="Genomic_DNA"/>
</dbReference>
<feature type="region of interest" description="Disordered" evidence="6">
    <location>
        <begin position="31"/>
        <end position="99"/>
    </location>
</feature>
<comment type="subcellular location">
    <subcellularLocation>
        <location evidence="1">Membrane</location>
        <topology evidence="1">Multi-pass membrane protein</topology>
    </subcellularLocation>
</comment>
<feature type="compositionally biased region" description="Basic and acidic residues" evidence="6">
    <location>
        <begin position="50"/>
        <end position="70"/>
    </location>
</feature>
<feature type="region of interest" description="Disordered" evidence="6">
    <location>
        <begin position="255"/>
        <end position="316"/>
    </location>
</feature>
<proteinExistence type="inferred from homology"/>
<evidence type="ECO:0000256" key="7">
    <source>
        <dbReference type="SAM" id="Phobius"/>
    </source>
</evidence>
<name>A0A922STD5_9PLEO</name>
<dbReference type="PANTHER" id="PTHR16932">
    <property type="entry name" value="INTERFERON ALPHA-INDUCIBLE PROTEIN 27"/>
    <property type="match status" value="1"/>
</dbReference>
<sequence>MGAKMTKEDGLSTASIQRMYAARAIAAKRAYEHKFRMPSPKSDHPAPPQTDDKDPKDKEDSTVEADEKATSDSSSTSPNAPPRDRTPHKTQHISGKQNRTPITMKVALASYHLANAIRAFGRKASCAFDRAIEALRQIDIIDVAKAATKWMKEHPWETAAILVPLILLACTPAFLSIAGFTAGGIAAGSIAAGVHAGIGSVAAGSTFAILTSAAMGGYGVPIVFGGVWAISTAVMGGIAAWKRWRGGGSGGGSGGRLLIGGHNGGGGGGGGSDSDDDSIPVKNGNPSGGGGGSDSDDDSIPVKNGNPSGGGGDCGETAAVYKHAAVKKELIKQDRGGFHETSM</sequence>
<feature type="transmembrane region" description="Helical" evidence="7">
    <location>
        <begin position="159"/>
        <end position="180"/>
    </location>
</feature>
<feature type="transmembrane region" description="Helical" evidence="7">
    <location>
        <begin position="186"/>
        <end position="210"/>
    </location>
</feature>
<dbReference type="Pfam" id="PF06140">
    <property type="entry name" value="Ifi-6-16"/>
    <property type="match status" value="1"/>
</dbReference>
<evidence type="ECO:0000256" key="5">
    <source>
        <dbReference type="ARBA" id="ARBA00023136"/>
    </source>
</evidence>
<dbReference type="InterPro" id="IPR038213">
    <property type="entry name" value="IFI6/IFI27-like_sf"/>
</dbReference>
<keyword evidence="4 7" id="KW-1133">Transmembrane helix</keyword>
<dbReference type="Proteomes" id="UP000249757">
    <property type="component" value="Unassembled WGS sequence"/>
</dbReference>
<evidence type="ECO:0000313" key="9">
    <source>
        <dbReference type="Proteomes" id="UP000249757"/>
    </source>
</evidence>
<dbReference type="Gene3D" id="6.10.110.10">
    <property type="match status" value="1"/>
</dbReference>
<dbReference type="AlphaFoldDB" id="A0A922STD5"/>
<feature type="transmembrane region" description="Helical" evidence="7">
    <location>
        <begin position="222"/>
        <end position="241"/>
    </location>
</feature>
<evidence type="ECO:0000256" key="1">
    <source>
        <dbReference type="ARBA" id="ARBA00004141"/>
    </source>
</evidence>
<comment type="caution">
    <text evidence="8">The sequence shown here is derived from an EMBL/GenBank/DDBJ whole genome shotgun (WGS) entry which is preliminary data.</text>
</comment>
<evidence type="ECO:0000256" key="3">
    <source>
        <dbReference type="ARBA" id="ARBA00022692"/>
    </source>
</evidence>
<feature type="compositionally biased region" description="Gly residues" evidence="6">
    <location>
        <begin position="255"/>
        <end position="272"/>
    </location>
</feature>
<reference evidence="9" key="1">
    <citation type="journal article" date="2022" name="Microb. Genom.">
        <title>A global pangenome for the wheat fungal pathogen Pyrenophora tritici-repentis and prediction of effector protein structural homology.</title>
        <authorList>
            <person name="Moolhuijzen P.M."/>
            <person name="See P.T."/>
            <person name="Shi G."/>
            <person name="Powell H.R."/>
            <person name="Cockram J."/>
            <person name="Jorgensen L.N."/>
            <person name="Benslimane H."/>
            <person name="Strelkov S.E."/>
            <person name="Turner J."/>
            <person name="Liu Z."/>
            <person name="Moffat C.S."/>
        </authorList>
    </citation>
    <scope>NUCLEOTIDE SEQUENCE [LARGE SCALE GENOMIC DNA]</scope>
</reference>
<comment type="similarity">
    <text evidence="2">Belongs to the IFI6/IFI27 family.</text>
</comment>
<accession>A0A922STD5</accession>
<keyword evidence="9" id="KW-1185">Reference proteome</keyword>
<organism evidence="8 9">
    <name type="scientific">Pyrenophora tritici-repentis</name>
    <dbReference type="NCBI Taxonomy" id="45151"/>
    <lineage>
        <taxon>Eukaryota</taxon>
        <taxon>Fungi</taxon>
        <taxon>Dikarya</taxon>
        <taxon>Ascomycota</taxon>
        <taxon>Pezizomycotina</taxon>
        <taxon>Dothideomycetes</taxon>
        <taxon>Pleosporomycetidae</taxon>
        <taxon>Pleosporales</taxon>
        <taxon>Pleosporineae</taxon>
        <taxon>Pleosporaceae</taxon>
        <taxon>Pyrenophora</taxon>
    </lineage>
</organism>
<protein>
    <submittedName>
        <fullName evidence="8">Interferon-induced 6-16 protein</fullName>
    </submittedName>
</protein>
<dbReference type="InterPro" id="IPR009311">
    <property type="entry name" value="IFI6/IFI27-like"/>
</dbReference>
<keyword evidence="5 7" id="KW-0472">Membrane</keyword>
<evidence type="ECO:0000256" key="4">
    <source>
        <dbReference type="ARBA" id="ARBA00022989"/>
    </source>
</evidence>
<evidence type="ECO:0000313" key="8">
    <source>
        <dbReference type="EMBL" id="KAI1507955.1"/>
    </source>
</evidence>
<evidence type="ECO:0000256" key="2">
    <source>
        <dbReference type="ARBA" id="ARBA00007262"/>
    </source>
</evidence>
<gene>
    <name evidence="8" type="ORF">Ptr86124_013051</name>
</gene>
<keyword evidence="3 7" id="KW-0812">Transmembrane</keyword>
<dbReference type="PANTHER" id="PTHR16932:SF18">
    <property type="entry name" value="INTERFERON, ALPHA-INDUCIBLE PROTEIN 27-LIKE 2"/>
    <property type="match status" value="1"/>
</dbReference>
<evidence type="ECO:0000256" key="6">
    <source>
        <dbReference type="SAM" id="MobiDB-lite"/>
    </source>
</evidence>